<evidence type="ECO:0000256" key="1">
    <source>
        <dbReference type="SAM" id="SignalP"/>
    </source>
</evidence>
<protein>
    <recommendedName>
        <fullName evidence="4">Outer membrane beta-barrel protein</fullName>
    </recommendedName>
</protein>
<gene>
    <name evidence="2" type="ORF">GS398_11065</name>
</gene>
<proteinExistence type="predicted"/>
<name>A0A7K1XZ65_9SPHI</name>
<reference evidence="2 3" key="1">
    <citation type="submission" date="2019-11" db="EMBL/GenBank/DDBJ databases">
        <title>Pedobacter sp. HMF7056 Genome sequencing and assembly.</title>
        <authorList>
            <person name="Kang H."/>
            <person name="Kim H."/>
            <person name="Joh K."/>
        </authorList>
    </citation>
    <scope>NUCLEOTIDE SEQUENCE [LARGE SCALE GENOMIC DNA]</scope>
    <source>
        <strain evidence="2 3">HMF7056</strain>
    </source>
</reference>
<evidence type="ECO:0008006" key="4">
    <source>
        <dbReference type="Google" id="ProtNLM"/>
    </source>
</evidence>
<accession>A0A7K1XZ65</accession>
<keyword evidence="1" id="KW-0732">Signal</keyword>
<keyword evidence="3" id="KW-1185">Reference proteome</keyword>
<evidence type="ECO:0000313" key="3">
    <source>
        <dbReference type="Proteomes" id="UP000451233"/>
    </source>
</evidence>
<comment type="caution">
    <text evidence="2">The sequence shown here is derived from an EMBL/GenBank/DDBJ whole genome shotgun (WGS) entry which is preliminary data.</text>
</comment>
<dbReference type="Proteomes" id="UP000451233">
    <property type="component" value="Unassembled WGS sequence"/>
</dbReference>
<evidence type="ECO:0000313" key="2">
    <source>
        <dbReference type="EMBL" id="MXV15846.1"/>
    </source>
</evidence>
<dbReference type="RefSeq" id="WP_160906816.1">
    <property type="nucleotide sequence ID" value="NZ_WVHS01000002.1"/>
</dbReference>
<dbReference type="EMBL" id="WVHS01000002">
    <property type="protein sequence ID" value="MXV15846.1"/>
    <property type="molecule type" value="Genomic_DNA"/>
</dbReference>
<dbReference type="AlphaFoldDB" id="A0A7K1XZ65"/>
<sequence length="190" mass="20509">MKKIYLLGITLLLMAATSVSFAQQFNYAKARAVKMDLKAPMDLKLPKAETTGPRAQNVFVELGGQGLLFTVNYDTRFGNRRDGLGGRAGIGYLAVDGEHVTTIPLSLNYLLGKGRSFFEIGLGATVVTAGSDDDSIIFDENGGNVVGTMSFAYRLQPVDKGFSLRAGFTPVFNGDFFVPYYAGVSLGYTF</sequence>
<feature type="chain" id="PRO_5029638003" description="Outer membrane beta-barrel protein" evidence="1">
    <location>
        <begin position="23"/>
        <end position="190"/>
    </location>
</feature>
<feature type="signal peptide" evidence="1">
    <location>
        <begin position="1"/>
        <end position="22"/>
    </location>
</feature>
<organism evidence="2 3">
    <name type="scientific">Hufsiella ginkgonis</name>
    <dbReference type="NCBI Taxonomy" id="2695274"/>
    <lineage>
        <taxon>Bacteria</taxon>
        <taxon>Pseudomonadati</taxon>
        <taxon>Bacteroidota</taxon>
        <taxon>Sphingobacteriia</taxon>
        <taxon>Sphingobacteriales</taxon>
        <taxon>Sphingobacteriaceae</taxon>
        <taxon>Hufsiella</taxon>
    </lineage>
</organism>